<reference evidence="2" key="1">
    <citation type="submission" date="2021-02" db="EMBL/GenBank/DDBJ databases">
        <title>Sequencing the genomes of 1000 actinobacteria strains.</title>
        <authorList>
            <person name="Klenk H.-P."/>
        </authorList>
    </citation>
    <scope>NUCLEOTIDE SEQUENCE</scope>
    <source>
        <strain evidence="2">DSM 22850</strain>
    </source>
</reference>
<evidence type="ECO:0000313" key="2">
    <source>
        <dbReference type="EMBL" id="MBP1325905.1"/>
    </source>
</evidence>
<sequence length="101" mass="11549">MDTPLRWKKLCAIWVGMYPVNIASSWLITMLPWWGDVTIPVRSAIVVTFVAPLMTFIMMPALTRLLAPWLRRRRAHVKSERCLLAALDAIADASPRDCVRE</sequence>
<keyword evidence="2" id="KW-0560">Oxidoreductase</keyword>
<dbReference type="EMBL" id="JAFIDA010000001">
    <property type="protein sequence ID" value="MBP1325905.1"/>
    <property type="molecule type" value="Genomic_DNA"/>
</dbReference>
<keyword evidence="2" id="KW-0503">Monooxygenase</keyword>
<comment type="caution">
    <text evidence="2">The sequence shown here is derived from an EMBL/GenBank/DDBJ whole genome shotgun (WGS) entry which is preliminary data.</text>
</comment>
<name>A0A940T0H8_9MICO</name>
<accession>A0A940T0H8</accession>
<dbReference type="RefSeq" id="WP_209704895.1">
    <property type="nucleotide sequence ID" value="NZ_JAFIDA010000001.1"/>
</dbReference>
<keyword evidence="1" id="KW-0812">Transmembrane</keyword>
<feature type="transmembrane region" description="Helical" evidence="1">
    <location>
        <begin position="12"/>
        <end position="33"/>
    </location>
</feature>
<dbReference type="GO" id="GO:0004497">
    <property type="term" value="F:monooxygenase activity"/>
    <property type="evidence" value="ECO:0007669"/>
    <property type="project" value="UniProtKB-KW"/>
</dbReference>
<keyword evidence="3" id="KW-1185">Reference proteome</keyword>
<keyword evidence="1" id="KW-0472">Membrane</keyword>
<proteinExistence type="predicted"/>
<protein>
    <submittedName>
        <fullName evidence="2">Antibiotic biosynthesis monooxygenase (ABM) superfamily enzyme</fullName>
    </submittedName>
</protein>
<evidence type="ECO:0000313" key="3">
    <source>
        <dbReference type="Proteomes" id="UP000675163"/>
    </source>
</evidence>
<keyword evidence="1" id="KW-1133">Transmembrane helix</keyword>
<dbReference type="AlphaFoldDB" id="A0A940T0H8"/>
<organism evidence="2 3">
    <name type="scientific">Leucobacter exalbidus</name>
    <dbReference type="NCBI Taxonomy" id="662960"/>
    <lineage>
        <taxon>Bacteria</taxon>
        <taxon>Bacillati</taxon>
        <taxon>Actinomycetota</taxon>
        <taxon>Actinomycetes</taxon>
        <taxon>Micrococcales</taxon>
        <taxon>Microbacteriaceae</taxon>
        <taxon>Leucobacter</taxon>
    </lineage>
</organism>
<evidence type="ECO:0000256" key="1">
    <source>
        <dbReference type="SAM" id="Phobius"/>
    </source>
</evidence>
<gene>
    <name evidence="2" type="ORF">JOF28_001137</name>
</gene>
<feature type="transmembrane region" description="Helical" evidence="1">
    <location>
        <begin position="45"/>
        <end position="67"/>
    </location>
</feature>
<dbReference type="Proteomes" id="UP000675163">
    <property type="component" value="Unassembled WGS sequence"/>
</dbReference>